<feature type="region of interest" description="Disordered" evidence="1">
    <location>
        <begin position="365"/>
        <end position="510"/>
    </location>
</feature>
<feature type="region of interest" description="Disordered" evidence="1">
    <location>
        <begin position="593"/>
        <end position="687"/>
    </location>
</feature>
<feature type="compositionally biased region" description="Basic and acidic residues" evidence="1">
    <location>
        <begin position="474"/>
        <end position="510"/>
    </location>
</feature>
<feature type="compositionally biased region" description="Basic and acidic residues" evidence="1">
    <location>
        <begin position="452"/>
        <end position="462"/>
    </location>
</feature>
<feature type="compositionally biased region" description="Polar residues" evidence="1">
    <location>
        <begin position="157"/>
        <end position="179"/>
    </location>
</feature>
<keyword evidence="3" id="KW-1185">Reference proteome</keyword>
<feature type="compositionally biased region" description="Low complexity" evidence="1">
    <location>
        <begin position="119"/>
        <end position="134"/>
    </location>
</feature>
<feature type="compositionally biased region" description="Basic and acidic residues" evidence="1">
    <location>
        <begin position="402"/>
        <end position="426"/>
    </location>
</feature>
<protein>
    <submittedName>
        <fullName evidence="2">Uncharacterized protein</fullName>
    </submittedName>
</protein>
<feature type="compositionally biased region" description="Basic and acidic residues" evidence="1">
    <location>
        <begin position="607"/>
        <end position="619"/>
    </location>
</feature>
<feature type="compositionally biased region" description="Polar residues" evidence="1">
    <location>
        <begin position="436"/>
        <end position="451"/>
    </location>
</feature>
<comment type="caution">
    <text evidence="2">The sequence shown here is derived from an EMBL/GenBank/DDBJ whole genome shotgun (WGS) entry which is preliminary data.</text>
</comment>
<dbReference type="Proteomes" id="UP001281761">
    <property type="component" value="Unassembled WGS sequence"/>
</dbReference>
<reference evidence="2 3" key="1">
    <citation type="journal article" date="2022" name="bioRxiv">
        <title>Genomics of Preaxostyla Flagellates Illuminates Evolutionary Transitions and the Path Towards Mitochondrial Loss.</title>
        <authorList>
            <person name="Novak L.V.F."/>
            <person name="Treitli S.C."/>
            <person name="Pyrih J."/>
            <person name="Halakuc P."/>
            <person name="Pipaliya S.V."/>
            <person name="Vacek V."/>
            <person name="Brzon O."/>
            <person name="Soukal P."/>
            <person name="Eme L."/>
            <person name="Dacks J.B."/>
            <person name="Karnkowska A."/>
            <person name="Elias M."/>
            <person name="Hampl V."/>
        </authorList>
    </citation>
    <scope>NUCLEOTIDE SEQUENCE [LARGE SCALE GENOMIC DNA]</scope>
    <source>
        <strain evidence="2">NAU3</strain>
        <tissue evidence="2">Gut</tissue>
    </source>
</reference>
<feature type="compositionally biased region" description="Low complexity" evidence="1">
    <location>
        <begin position="666"/>
        <end position="680"/>
    </location>
</feature>
<name>A0ABQ9Y158_9EUKA</name>
<accession>A0ABQ9Y158</accession>
<feature type="compositionally biased region" description="Basic and acidic residues" evidence="1">
    <location>
        <begin position="339"/>
        <end position="353"/>
    </location>
</feature>
<feature type="compositionally biased region" description="Basic and acidic residues" evidence="1">
    <location>
        <begin position="365"/>
        <end position="387"/>
    </location>
</feature>
<feature type="compositionally biased region" description="Basic and acidic residues" evidence="1">
    <location>
        <begin position="228"/>
        <end position="324"/>
    </location>
</feature>
<dbReference type="EMBL" id="JARBJD010000046">
    <property type="protein sequence ID" value="KAK2957464.1"/>
    <property type="molecule type" value="Genomic_DNA"/>
</dbReference>
<evidence type="ECO:0000313" key="2">
    <source>
        <dbReference type="EMBL" id="KAK2957464.1"/>
    </source>
</evidence>
<feature type="region of interest" description="Disordered" evidence="1">
    <location>
        <begin position="228"/>
        <end position="353"/>
    </location>
</feature>
<gene>
    <name evidence="2" type="ORF">BLNAU_7621</name>
</gene>
<feature type="region of interest" description="Disordered" evidence="1">
    <location>
        <begin position="119"/>
        <end position="179"/>
    </location>
</feature>
<evidence type="ECO:0000313" key="3">
    <source>
        <dbReference type="Proteomes" id="UP001281761"/>
    </source>
</evidence>
<organism evidence="2 3">
    <name type="scientific">Blattamonas nauphoetae</name>
    <dbReference type="NCBI Taxonomy" id="2049346"/>
    <lineage>
        <taxon>Eukaryota</taxon>
        <taxon>Metamonada</taxon>
        <taxon>Preaxostyla</taxon>
        <taxon>Oxymonadida</taxon>
        <taxon>Blattamonas</taxon>
    </lineage>
</organism>
<feature type="compositionally biased region" description="Low complexity" evidence="1">
    <location>
        <begin position="326"/>
        <end position="338"/>
    </location>
</feature>
<sequence>MELHSTQSSDSVPLTSFTQCCTSLIVSGFATPTFSSPLSAYLRMEPTEKEQIRKQYLGRACEEYISTEDAILEEYSKISSQLLDSVDDSSFTLIQHRVYPFLMIAIVWGAFEKVNSETQTQTPPVQSVQVQDVPISDENTEQSIQPTELEQDDDNTLSKSSQSPQEATASPQDVSHEPSSSYKIAVSHFVQWMEACCAHHTAHESLGFPHPKPSANVVLGVNDMVRTKREDEKRKKKEEKEKKAEEEKRKEENKIREQKERLRKKNDELLNRPKTEEPKKESGSEEKLTEKDKEEERRRRRTEEMARRFRDKEEKRKEEAKRSVQSELESTTRTSKTTTKSEKKNVPSFEERYRKELSAFLKRKERLEQGRAEKKEREEQERRDLQRKLFGKAPPPTDFDEEMKHRKSEESEDTEKKEATARPQREKAKHRDTRRPATNSYSQRAKLQQQNAEREQTQKEDGEGYSSQLVSVRGFDKIMARKEQLKKQKEEEEQRERMKQESWQKERKPTQFEPFQFELDQIRDSSQKSEKGEVVVRVDLEVKTGKTVQVVLRANDNINKRVEEIAQVWSLNSQAQAVLSDFFSQKLEEYWQAKEEQEASDEMSFTEDSHREMDESKDLPEEDAGSDPHDVTNGTNQDEADIDDSSRQFSSSARQDAELLGRLIASDSGSISSDSVSSNDQQTPPPQ</sequence>
<proteinExistence type="predicted"/>
<evidence type="ECO:0000256" key="1">
    <source>
        <dbReference type="SAM" id="MobiDB-lite"/>
    </source>
</evidence>